<accession>A0A137NYV2</accession>
<keyword evidence="7" id="KW-0732">Signal</keyword>
<dbReference type="SUPFAM" id="SSF52743">
    <property type="entry name" value="Subtilisin-like"/>
    <property type="match status" value="1"/>
</dbReference>
<gene>
    <name evidence="9" type="ORF">CONCODRAFT_9893</name>
</gene>
<dbReference type="AlphaFoldDB" id="A0A137NYV2"/>
<dbReference type="InterPro" id="IPR015500">
    <property type="entry name" value="Peptidase_S8_subtilisin-rel"/>
</dbReference>
<feature type="active site" description="Charge relay system" evidence="5">
    <location>
        <position position="106"/>
    </location>
</feature>
<dbReference type="STRING" id="796925.A0A137NYV2"/>
<dbReference type="InterPro" id="IPR023827">
    <property type="entry name" value="Peptidase_S8_Asp-AS"/>
</dbReference>
<dbReference type="PROSITE" id="PS00137">
    <property type="entry name" value="SUBTILASE_HIS"/>
    <property type="match status" value="1"/>
</dbReference>
<evidence type="ECO:0000313" key="10">
    <source>
        <dbReference type="Proteomes" id="UP000070444"/>
    </source>
</evidence>
<dbReference type="CDD" id="cd04077">
    <property type="entry name" value="Peptidases_S8_PCSK9_ProteinaseK_like"/>
    <property type="match status" value="1"/>
</dbReference>
<evidence type="ECO:0000259" key="8">
    <source>
        <dbReference type="Pfam" id="PF00082"/>
    </source>
</evidence>
<dbReference type="GO" id="GO:0006508">
    <property type="term" value="P:proteolysis"/>
    <property type="evidence" value="ECO:0007669"/>
    <property type="project" value="UniProtKB-KW"/>
</dbReference>
<evidence type="ECO:0000256" key="5">
    <source>
        <dbReference type="PROSITE-ProRule" id="PRU01240"/>
    </source>
</evidence>
<feature type="chain" id="PRO_5007294289" evidence="7">
    <location>
        <begin position="18"/>
        <end position="352"/>
    </location>
</feature>
<protein>
    <submittedName>
        <fullName evidence="9">Subtilisin-like protein</fullName>
    </submittedName>
</protein>
<dbReference type="EMBL" id="KQ964603">
    <property type="protein sequence ID" value="KXN67957.1"/>
    <property type="molecule type" value="Genomic_DNA"/>
</dbReference>
<evidence type="ECO:0000256" key="7">
    <source>
        <dbReference type="SAM" id="SignalP"/>
    </source>
</evidence>
<keyword evidence="4 5" id="KW-0720">Serine protease</keyword>
<keyword evidence="10" id="KW-1185">Reference proteome</keyword>
<dbReference type="InterPro" id="IPR022398">
    <property type="entry name" value="Peptidase_S8_His-AS"/>
</dbReference>
<feature type="signal peptide" evidence="7">
    <location>
        <begin position="1"/>
        <end position="17"/>
    </location>
</feature>
<dbReference type="Proteomes" id="UP000070444">
    <property type="component" value="Unassembled WGS sequence"/>
</dbReference>
<dbReference type="FunFam" id="3.40.50.200:FF:000007">
    <property type="entry name" value="Subtilisin-like serine protease"/>
    <property type="match status" value="1"/>
</dbReference>
<evidence type="ECO:0000256" key="2">
    <source>
        <dbReference type="ARBA" id="ARBA00022670"/>
    </source>
</evidence>
<sequence length="352" mass="37658">MRLFCFILFTISLVAESDLKKYIALLDGEDRTVFDVKVAHIESLLGPEDRSANAAGGEIVSNLEIINGVGVKLTPEGLERLSEDPMVSRIVEVRPQGSGETVYLIDSGINVEHEEFEGRASWGTAVVEGASKKDTNGHGTHCAGTIGGKTYGVAKKVNLIAVKIMDDNNNGDEITVIKGVQWALNDAKSKGIKAIFSMSLGVKSSECLDLAVERAYEEGMIVVVSAGNDNFDACKKSPAGAKSMVTVGSIDEDNGKSSFSNYGKCVKILAPGRNVLSSWTGSKNATRAISGTSMATPHVAGQVAVLKSEHKYLSNDNIIAKLYSLTAKNQSHGWSNDTVNMILYNGYRGPYE</sequence>
<keyword evidence="3 5" id="KW-0378">Hydrolase</keyword>
<dbReference type="GO" id="GO:0005615">
    <property type="term" value="C:extracellular space"/>
    <property type="evidence" value="ECO:0007669"/>
    <property type="project" value="TreeGrafter"/>
</dbReference>
<dbReference type="InterPro" id="IPR000209">
    <property type="entry name" value="Peptidase_S8/S53_dom"/>
</dbReference>
<dbReference type="InterPro" id="IPR050131">
    <property type="entry name" value="Peptidase_S8_subtilisin-like"/>
</dbReference>
<keyword evidence="2 5" id="KW-0645">Protease</keyword>
<reference evidence="9 10" key="1">
    <citation type="journal article" date="2015" name="Genome Biol. Evol.">
        <title>Phylogenomic analyses indicate that early fungi evolved digesting cell walls of algal ancestors of land plants.</title>
        <authorList>
            <person name="Chang Y."/>
            <person name="Wang S."/>
            <person name="Sekimoto S."/>
            <person name="Aerts A.L."/>
            <person name="Choi C."/>
            <person name="Clum A."/>
            <person name="LaButti K.M."/>
            <person name="Lindquist E.A."/>
            <person name="Yee Ngan C."/>
            <person name="Ohm R.A."/>
            <person name="Salamov A.A."/>
            <person name="Grigoriev I.V."/>
            <person name="Spatafora J.W."/>
            <person name="Berbee M.L."/>
        </authorList>
    </citation>
    <scope>NUCLEOTIDE SEQUENCE [LARGE SCALE GENOMIC DNA]</scope>
    <source>
        <strain evidence="9 10">NRRL 28638</strain>
    </source>
</reference>
<evidence type="ECO:0000313" key="9">
    <source>
        <dbReference type="EMBL" id="KXN67957.1"/>
    </source>
</evidence>
<dbReference type="PRINTS" id="PR00723">
    <property type="entry name" value="SUBTILISIN"/>
</dbReference>
<dbReference type="GO" id="GO:0004252">
    <property type="term" value="F:serine-type endopeptidase activity"/>
    <property type="evidence" value="ECO:0007669"/>
    <property type="project" value="UniProtKB-UniRule"/>
</dbReference>
<dbReference type="InterPro" id="IPR034193">
    <property type="entry name" value="PCSK9_ProteinaseK-like"/>
</dbReference>
<dbReference type="PROSITE" id="PS51892">
    <property type="entry name" value="SUBTILASE"/>
    <property type="match status" value="1"/>
</dbReference>
<comment type="similarity">
    <text evidence="1 5 6">Belongs to the peptidase S8 family.</text>
</comment>
<evidence type="ECO:0000256" key="1">
    <source>
        <dbReference type="ARBA" id="ARBA00011073"/>
    </source>
</evidence>
<dbReference type="PANTHER" id="PTHR43806">
    <property type="entry name" value="PEPTIDASE S8"/>
    <property type="match status" value="1"/>
</dbReference>
<dbReference type="PANTHER" id="PTHR43806:SF66">
    <property type="entry name" value="SERIN ENDOPEPTIDASE"/>
    <property type="match status" value="1"/>
</dbReference>
<dbReference type="OrthoDB" id="206201at2759"/>
<organism evidence="9 10">
    <name type="scientific">Conidiobolus coronatus (strain ATCC 28846 / CBS 209.66 / NRRL 28638)</name>
    <name type="common">Delacroixia coronata</name>
    <dbReference type="NCBI Taxonomy" id="796925"/>
    <lineage>
        <taxon>Eukaryota</taxon>
        <taxon>Fungi</taxon>
        <taxon>Fungi incertae sedis</taxon>
        <taxon>Zoopagomycota</taxon>
        <taxon>Entomophthoromycotina</taxon>
        <taxon>Entomophthoromycetes</taxon>
        <taxon>Entomophthorales</taxon>
        <taxon>Ancylistaceae</taxon>
        <taxon>Conidiobolus</taxon>
    </lineage>
</organism>
<proteinExistence type="inferred from homology"/>
<dbReference type="InterPro" id="IPR023828">
    <property type="entry name" value="Peptidase_S8_Ser-AS"/>
</dbReference>
<evidence type="ECO:0000256" key="4">
    <source>
        <dbReference type="ARBA" id="ARBA00022825"/>
    </source>
</evidence>
<dbReference type="InterPro" id="IPR036852">
    <property type="entry name" value="Peptidase_S8/S53_dom_sf"/>
</dbReference>
<dbReference type="PROSITE" id="PS00138">
    <property type="entry name" value="SUBTILASE_SER"/>
    <property type="match status" value="1"/>
</dbReference>
<dbReference type="Gene3D" id="3.40.50.200">
    <property type="entry name" value="Peptidase S8/S53 domain"/>
    <property type="match status" value="1"/>
</dbReference>
<name>A0A137NYV2_CONC2</name>
<dbReference type="Pfam" id="PF00082">
    <property type="entry name" value="Peptidase_S8"/>
    <property type="match status" value="1"/>
</dbReference>
<evidence type="ECO:0000256" key="3">
    <source>
        <dbReference type="ARBA" id="ARBA00022801"/>
    </source>
</evidence>
<evidence type="ECO:0000256" key="6">
    <source>
        <dbReference type="RuleBase" id="RU003355"/>
    </source>
</evidence>
<feature type="domain" description="Peptidase S8/S53" evidence="8">
    <location>
        <begin position="97"/>
        <end position="335"/>
    </location>
</feature>
<dbReference type="PROSITE" id="PS00136">
    <property type="entry name" value="SUBTILASE_ASP"/>
    <property type="match status" value="1"/>
</dbReference>
<feature type="active site" description="Charge relay system" evidence="5">
    <location>
        <position position="293"/>
    </location>
</feature>
<feature type="active site" description="Charge relay system" evidence="5">
    <location>
        <position position="138"/>
    </location>
</feature>